<gene>
    <name evidence="4" type="ORF">E6K79_06785</name>
</gene>
<organism evidence="4 5">
    <name type="scientific">Eiseniibacteriota bacterium</name>
    <dbReference type="NCBI Taxonomy" id="2212470"/>
    <lineage>
        <taxon>Bacteria</taxon>
        <taxon>Candidatus Eiseniibacteriota</taxon>
    </lineage>
</organism>
<dbReference type="Pfam" id="PF13439">
    <property type="entry name" value="Glyco_transf_4"/>
    <property type="match status" value="1"/>
</dbReference>
<dbReference type="Gene3D" id="3.40.50.2000">
    <property type="entry name" value="Glycogen Phosphorylase B"/>
    <property type="match status" value="2"/>
</dbReference>
<dbReference type="Pfam" id="PF13692">
    <property type="entry name" value="Glyco_trans_1_4"/>
    <property type="match status" value="1"/>
</dbReference>
<evidence type="ECO:0000313" key="5">
    <source>
        <dbReference type="Proteomes" id="UP000317691"/>
    </source>
</evidence>
<sequence length="377" mass="41823">MRVALLGPTHPYRGGIAHYTTLLARAFAKSHDTHIISFKRLYPGLLFPGVTQFDRSADALLPPVEPEPILDSINPLTWRRAGMRLRELGPDLLIVPWWHPFFGPSLGMAARLARVGDRPKRIFLVHNVEPHEPTPLNRWLRHYGLLAADGFMVHAQAEAERLKARVRGGPIRIHPHPTYEFFSEHPPSRESARAAIAARGRVILFFGYVRPYKGLADLLEGLRLARGDAWDQCYVVGEFYEPRARYEPALHDPALRGKVTVVDRYLANEEVATYFAAADVVALPYRSATGSGIVQIAFGAGVPVIATRTGGLDEVVEDDVSGLLVPPSDPGALALAIERFFGEGLGPRLREGVERARGRFSWGALRDALLDLYKETP</sequence>
<dbReference type="Proteomes" id="UP000317691">
    <property type="component" value="Unassembled WGS sequence"/>
</dbReference>
<evidence type="ECO:0000313" key="4">
    <source>
        <dbReference type="EMBL" id="TMQ64735.1"/>
    </source>
</evidence>
<evidence type="ECO:0000256" key="1">
    <source>
        <dbReference type="ARBA" id="ARBA00022676"/>
    </source>
</evidence>
<feature type="domain" description="Glycosyltransferase subfamily 4-like N-terminal" evidence="3">
    <location>
        <begin position="14"/>
        <end position="175"/>
    </location>
</feature>
<dbReference type="GO" id="GO:0016757">
    <property type="term" value="F:glycosyltransferase activity"/>
    <property type="evidence" value="ECO:0007669"/>
    <property type="project" value="UniProtKB-KW"/>
</dbReference>
<protein>
    <submittedName>
        <fullName evidence="4">Glycosyltransferase</fullName>
    </submittedName>
</protein>
<proteinExistence type="predicted"/>
<evidence type="ECO:0000256" key="2">
    <source>
        <dbReference type="ARBA" id="ARBA00022679"/>
    </source>
</evidence>
<dbReference type="EMBL" id="VBOZ01000017">
    <property type="protein sequence ID" value="TMQ64735.1"/>
    <property type="molecule type" value="Genomic_DNA"/>
</dbReference>
<reference evidence="4 5" key="1">
    <citation type="journal article" date="2019" name="Nat. Microbiol.">
        <title>Mediterranean grassland soil C-N compound turnover is dependent on rainfall and depth, and is mediated by genomically divergent microorganisms.</title>
        <authorList>
            <person name="Diamond S."/>
            <person name="Andeer P.F."/>
            <person name="Li Z."/>
            <person name="Crits-Christoph A."/>
            <person name="Burstein D."/>
            <person name="Anantharaman K."/>
            <person name="Lane K.R."/>
            <person name="Thomas B.C."/>
            <person name="Pan C."/>
            <person name="Northen T.R."/>
            <person name="Banfield J.F."/>
        </authorList>
    </citation>
    <scope>NUCLEOTIDE SEQUENCE [LARGE SCALE GENOMIC DNA]</scope>
    <source>
        <strain evidence="4">WS_9</strain>
    </source>
</reference>
<keyword evidence="2 4" id="KW-0808">Transferase</keyword>
<dbReference type="InterPro" id="IPR028098">
    <property type="entry name" value="Glyco_trans_4-like_N"/>
</dbReference>
<keyword evidence="1" id="KW-0328">Glycosyltransferase</keyword>
<evidence type="ECO:0000259" key="3">
    <source>
        <dbReference type="Pfam" id="PF13439"/>
    </source>
</evidence>
<dbReference type="PANTHER" id="PTHR12526:SF510">
    <property type="entry name" value="D-INOSITOL 3-PHOSPHATE GLYCOSYLTRANSFERASE"/>
    <property type="match status" value="1"/>
</dbReference>
<name>A0A538TMA9_UNCEI</name>
<dbReference type="SUPFAM" id="SSF53756">
    <property type="entry name" value="UDP-Glycosyltransferase/glycogen phosphorylase"/>
    <property type="match status" value="1"/>
</dbReference>
<comment type="caution">
    <text evidence="4">The sequence shown here is derived from an EMBL/GenBank/DDBJ whole genome shotgun (WGS) entry which is preliminary data.</text>
</comment>
<dbReference type="AlphaFoldDB" id="A0A538TMA9"/>
<accession>A0A538TMA9</accession>
<dbReference type="PANTHER" id="PTHR12526">
    <property type="entry name" value="GLYCOSYLTRANSFERASE"/>
    <property type="match status" value="1"/>
</dbReference>